<keyword evidence="3" id="KW-1185">Reference proteome</keyword>
<evidence type="ECO:0000313" key="3">
    <source>
        <dbReference type="Proteomes" id="UP001501102"/>
    </source>
</evidence>
<evidence type="ECO:0008006" key="4">
    <source>
        <dbReference type="Google" id="ProtNLM"/>
    </source>
</evidence>
<dbReference type="Proteomes" id="UP001501102">
    <property type="component" value="Unassembled WGS sequence"/>
</dbReference>
<organism evidence="2 3">
    <name type="scientific">Streptomyces thioluteus</name>
    <dbReference type="NCBI Taxonomy" id="66431"/>
    <lineage>
        <taxon>Bacteria</taxon>
        <taxon>Bacillati</taxon>
        <taxon>Actinomycetota</taxon>
        <taxon>Actinomycetes</taxon>
        <taxon>Kitasatosporales</taxon>
        <taxon>Streptomycetaceae</taxon>
        <taxon>Streptomyces</taxon>
    </lineage>
</organism>
<reference evidence="2 3" key="1">
    <citation type="journal article" date="2019" name="Int. J. Syst. Evol. Microbiol.">
        <title>The Global Catalogue of Microorganisms (GCM) 10K type strain sequencing project: providing services to taxonomists for standard genome sequencing and annotation.</title>
        <authorList>
            <consortium name="The Broad Institute Genomics Platform"/>
            <consortium name="The Broad Institute Genome Sequencing Center for Infectious Disease"/>
            <person name="Wu L."/>
            <person name="Ma J."/>
        </authorList>
    </citation>
    <scope>NUCLEOTIDE SEQUENCE [LARGE SCALE GENOMIC DNA]</scope>
    <source>
        <strain evidence="2 3">JCM 4087</strain>
    </source>
</reference>
<feature type="compositionally biased region" description="Basic and acidic residues" evidence="1">
    <location>
        <begin position="146"/>
        <end position="156"/>
    </location>
</feature>
<dbReference type="EMBL" id="BAAAXZ010000112">
    <property type="protein sequence ID" value="GAA2931625.1"/>
    <property type="molecule type" value="Genomic_DNA"/>
</dbReference>
<name>A0ABN3X173_STRTU</name>
<sequence>MSLDAMDWVWTRSAAKGTARMILLAIADKCSGPECTAYAGTAMLVQRTNASRRCVVGAVDKLLASGELAVVEGRKGPRGETVYRLAGAVGHARAMSSDRPRIGGADSAPVPNLHGCESCTPGGAGSATEGCENCTPRGVESAPQNARERKHQEEQQQPRARALSASVVTEALRPLAAALDAAGVGVRWSLGLGEQEAVWRLVQRHGVSALVELAVHRTVPGEAPRSARYWLKVWSDLDHLSPAGPGATVVPFRGRATTAPAASARQNLLAALDNLENRENAR</sequence>
<protein>
    <recommendedName>
        <fullName evidence="4">Helix-turn-helix domain-containing protein</fullName>
    </recommendedName>
</protein>
<evidence type="ECO:0000256" key="1">
    <source>
        <dbReference type="SAM" id="MobiDB-lite"/>
    </source>
</evidence>
<proteinExistence type="predicted"/>
<accession>A0ABN3X173</accession>
<evidence type="ECO:0000313" key="2">
    <source>
        <dbReference type="EMBL" id="GAA2931625.1"/>
    </source>
</evidence>
<feature type="region of interest" description="Disordered" evidence="1">
    <location>
        <begin position="127"/>
        <end position="162"/>
    </location>
</feature>
<comment type="caution">
    <text evidence="2">The sequence shown here is derived from an EMBL/GenBank/DDBJ whole genome shotgun (WGS) entry which is preliminary data.</text>
</comment>
<gene>
    <name evidence="2" type="ORF">GCM10020221_29250</name>
</gene>